<evidence type="ECO:0000256" key="2">
    <source>
        <dbReference type="ARBA" id="ARBA00001946"/>
    </source>
</evidence>
<evidence type="ECO:0000256" key="4">
    <source>
        <dbReference type="RuleBase" id="RU003476"/>
    </source>
</evidence>
<comment type="cofactor">
    <cofactor evidence="2">
        <name>Mg(2+)</name>
        <dbReference type="ChEBI" id="CHEBI:18420"/>
    </cofactor>
</comment>
<organism evidence="6 7">
    <name type="scientific">Hansschlegelia beijingensis</name>
    <dbReference type="NCBI Taxonomy" id="1133344"/>
    <lineage>
        <taxon>Bacteria</taxon>
        <taxon>Pseudomonadati</taxon>
        <taxon>Pseudomonadota</taxon>
        <taxon>Alphaproteobacteria</taxon>
        <taxon>Hyphomicrobiales</taxon>
        <taxon>Methylopilaceae</taxon>
        <taxon>Hansschlegelia</taxon>
    </lineage>
</organism>
<dbReference type="InterPro" id="IPR015797">
    <property type="entry name" value="NUDIX_hydrolase-like_dom_sf"/>
</dbReference>
<dbReference type="GO" id="GO:0034432">
    <property type="term" value="F:bis(5'-adenosyl)-pentaphosphatase activity"/>
    <property type="evidence" value="ECO:0007669"/>
    <property type="project" value="TreeGrafter"/>
</dbReference>
<dbReference type="InterPro" id="IPR022927">
    <property type="entry name" value="RppH"/>
</dbReference>
<gene>
    <name evidence="6" type="ORF">GGR24_002941</name>
</gene>
<dbReference type="EC" id="3.6.1.-" evidence="6"/>
<dbReference type="Pfam" id="PF00293">
    <property type="entry name" value="NUDIX"/>
    <property type="match status" value="1"/>
</dbReference>
<dbReference type="GO" id="GO:0006753">
    <property type="term" value="P:nucleoside phosphate metabolic process"/>
    <property type="evidence" value="ECO:0007669"/>
    <property type="project" value="TreeGrafter"/>
</dbReference>
<comment type="cofactor">
    <cofactor evidence="1">
        <name>Mn(2+)</name>
        <dbReference type="ChEBI" id="CHEBI:29035"/>
    </cofactor>
</comment>
<dbReference type="Gene3D" id="3.90.79.10">
    <property type="entry name" value="Nucleoside Triphosphate Pyrophosphohydrolase"/>
    <property type="match status" value="1"/>
</dbReference>
<dbReference type="PANTHER" id="PTHR11839:SF22">
    <property type="entry name" value="NUDIX HYDROLASE 26, CHLOROPLASTIC"/>
    <property type="match status" value="1"/>
</dbReference>
<dbReference type="InterPro" id="IPR020084">
    <property type="entry name" value="NUDIX_hydrolase_CS"/>
</dbReference>
<keyword evidence="3 4" id="KW-0378">Hydrolase</keyword>
<dbReference type="EMBL" id="JACIDR010000005">
    <property type="protein sequence ID" value="MBB3974260.1"/>
    <property type="molecule type" value="Genomic_DNA"/>
</dbReference>
<dbReference type="InterPro" id="IPR020476">
    <property type="entry name" value="Nudix_hydrolase"/>
</dbReference>
<dbReference type="PANTHER" id="PTHR11839">
    <property type="entry name" value="UDP/ADP-SUGAR PYROPHOSPHATASE"/>
    <property type="match status" value="1"/>
</dbReference>
<keyword evidence="7" id="KW-1185">Reference proteome</keyword>
<dbReference type="PROSITE" id="PS00893">
    <property type="entry name" value="NUDIX_BOX"/>
    <property type="match status" value="1"/>
</dbReference>
<evidence type="ECO:0000256" key="3">
    <source>
        <dbReference type="ARBA" id="ARBA00022801"/>
    </source>
</evidence>
<evidence type="ECO:0000259" key="5">
    <source>
        <dbReference type="PROSITE" id="PS51462"/>
    </source>
</evidence>
<sequence length="174" mass="19604">MALQEHDGGRGDRAYRPNVGVALFSARGLVLIARRIGDDGPETISPGHEWQMPQGGIDPGETPEAAAWRELAEETGVTRASLLAVHPETLSYDFPPYDGPPHRLSRFRGQRQRWFAMRFEGTDDEIDVTRSPAGVPQEFSDWRWERLETAVELVVPFKRAVYAEIGRAFRRFAA</sequence>
<name>A0A7W6D016_9HYPH</name>
<dbReference type="RefSeq" id="WP_183396108.1">
    <property type="nucleotide sequence ID" value="NZ_JACIDR010000005.1"/>
</dbReference>
<dbReference type="GO" id="GO:0008893">
    <property type="term" value="F:guanosine-3',5'-bis(diphosphate) 3'-diphosphatase activity"/>
    <property type="evidence" value="ECO:0007669"/>
    <property type="project" value="TreeGrafter"/>
</dbReference>
<dbReference type="Proteomes" id="UP000528964">
    <property type="component" value="Unassembled WGS sequence"/>
</dbReference>
<dbReference type="PRINTS" id="PR00502">
    <property type="entry name" value="NUDIXFAMILY"/>
</dbReference>
<evidence type="ECO:0000313" key="6">
    <source>
        <dbReference type="EMBL" id="MBB3974260.1"/>
    </source>
</evidence>
<comment type="caution">
    <text evidence="6">The sequence shown here is derived from an EMBL/GenBank/DDBJ whole genome shotgun (WGS) entry which is preliminary data.</text>
</comment>
<protein>
    <submittedName>
        <fullName evidence="6">Putative (Di)nucleoside polyphosphate hydrolase</fullName>
        <ecNumber evidence="6">3.6.1.-</ecNumber>
    </submittedName>
</protein>
<dbReference type="SUPFAM" id="SSF55811">
    <property type="entry name" value="Nudix"/>
    <property type="match status" value="1"/>
</dbReference>
<dbReference type="GO" id="GO:0019693">
    <property type="term" value="P:ribose phosphate metabolic process"/>
    <property type="evidence" value="ECO:0007669"/>
    <property type="project" value="TreeGrafter"/>
</dbReference>
<dbReference type="NCBIfam" id="NF001938">
    <property type="entry name" value="PRK00714.1-5"/>
    <property type="match status" value="1"/>
</dbReference>
<accession>A0A7W6D016</accession>
<proteinExistence type="inferred from homology"/>
<dbReference type="PROSITE" id="PS51462">
    <property type="entry name" value="NUDIX"/>
    <property type="match status" value="1"/>
</dbReference>
<evidence type="ECO:0000313" key="7">
    <source>
        <dbReference type="Proteomes" id="UP000528964"/>
    </source>
</evidence>
<dbReference type="AlphaFoldDB" id="A0A7W6D016"/>
<feature type="domain" description="Nudix hydrolase" evidence="5">
    <location>
        <begin position="14"/>
        <end position="167"/>
    </location>
</feature>
<reference evidence="6 7" key="1">
    <citation type="submission" date="2020-08" db="EMBL/GenBank/DDBJ databases">
        <title>Genomic Encyclopedia of Type Strains, Phase IV (KMG-IV): sequencing the most valuable type-strain genomes for metagenomic binning, comparative biology and taxonomic classification.</title>
        <authorList>
            <person name="Goeker M."/>
        </authorList>
    </citation>
    <scope>NUCLEOTIDE SEQUENCE [LARGE SCALE GENOMIC DNA]</scope>
    <source>
        <strain evidence="6 7">DSM 25481</strain>
    </source>
</reference>
<dbReference type="CDD" id="cd03671">
    <property type="entry name" value="NUDIX_Ap4A_hydrolase_plant_like"/>
    <property type="match status" value="1"/>
</dbReference>
<evidence type="ECO:0000256" key="1">
    <source>
        <dbReference type="ARBA" id="ARBA00001936"/>
    </source>
</evidence>
<comment type="similarity">
    <text evidence="4">Belongs to the Nudix hydrolase family.</text>
</comment>
<dbReference type="InterPro" id="IPR000086">
    <property type="entry name" value="NUDIX_hydrolase_dom"/>
</dbReference>